<evidence type="ECO:0000313" key="3">
    <source>
        <dbReference type="Proteomes" id="UP000178636"/>
    </source>
</evidence>
<proteinExistence type="predicted"/>
<reference evidence="2 3" key="1">
    <citation type="journal article" date="2016" name="Nat. Commun.">
        <title>Thousands of microbial genomes shed light on interconnected biogeochemical processes in an aquifer system.</title>
        <authorList>
            <person name="Anantharaman K."/>
            <person name="Brown C.T."/>
            <person name="Hug L.A."/>
            <person name="Sharon I."/>
            <person name="Castelle C.J."/>
            <person name="Probst A.J."/>
            <person name="Thomas B.C."/>
            <person name="Singh A."/>
            <person name="Wilkins M.J."/>
            <person name="Karaoz U."/>
            <person name="Brodie E.L."/>
            <person name="Williams K.H."/>
            <person name="Hubbard S.S."/>
            <person name="Banfield J.F."/>
        </authorList>
    </citation>
    <scope>NUCLEOTIDE SEQUENCE [LARGE SCALE GENOMIC DNA]</scope>
</reference>
<comment type="caution">
    <text evidence="2">The sequence shown here is derived from an EMBL/GenBank/DDBJ whole genome shotgun (WGS) entry which is preliminary data.</text>
</comment>
<keyword evidence="1" id="KW-1133">Transmembrane helix</keyword>
<feature type="transmembrane region" description="Helical" evidence="1">
    <location>
        <begin position="57"/>
        <end position="75"/>
    </location>
</feature>
<evidence type="ECO:0000256" key="1">
    <source>
        <dbReference type="SAM" id="Phobius"/>
    </source>
</evidence>
<dbReference type="Proteomes" id="UP000178636">
    <property type="component" value="Unassembled WGS sequence"/>
</dbReference>
<protein>
    <recommendedName>
        <fullName evidence="4">CDP-diglyceride synthetase</fullName>
    </recommendedName>
</protein>
<feature type="transmembrane region" description="Helical" evidence="1">
    <location>
        <begin position="147"/>
        <end position="170"/>
    </location>
</feature>
<dbReference type="PANTHER" id="PTHR39650">
    <property type="entry name" value="CDP-ARCHAEOL SYNTHASE"/>
    <property type="match status" value="1"/>
</dbReference>
<dbReference type="PANTHER" id="PTHR39650:SF1">
    <property type="entry name" value="CDP-ARCHAEOL SYNTHASE"/>
    <property type="match status" value="1"/>
</dbReference>
<dbReference type="STRING" id="1798664.A3C93_01995"/>
<sequence>MTTTLFLSVVLPLALANIIHQVLIVRGNYFSRMRVPLDLGKQLAGVRILGENKTVRGLVLVPLIAVATAIVPGAFGGNALFYAQSALVAGVGYMLGELPNSFLKRRFGIKAGQKGTGVAGMCFKLIDHCDSIVGALVALSLSDLGYSWPLLFSAALAGVTLHVLIDLLLLQTGVKRRVMQIENRETLR</sequence>
<organism evidence="2 3">
    <name type="scientific">Candidatus Lloydbacteria bacterium RIFCSPHIGHO2_02_FULL_54_17</name>
    <dbReference type="NCBI Taxonomy" id="1798664"/>
    <lineage>
        <taxon>Bacteria</taxon>
        <taxon>Candidatus Lloydiibacteriota</taxon>
    </lineage>
</organism>
<keyword evidence="1" id="KW-0812">Transmembrane</keyword>
<dbReference type="InterPro" id="IPR032690">
    <property type="entry name" value="CarS"/>
</dbReference>
<feature type="transmembrane region" description="Helical" evidence="1">
    <location>
        <begin position="81"/>
        <end position="98"/>
    </location>
</feature>
<dbReference type="AlphaFoldDB" id="A0A1G2DI90"/>
<evidence type="ECO:0008006" key="4">
    <source>
        <dbReference type="Google" id="ProtNLM"/>
    </source>
</evidence>
<dbReference type="EMBL" id="MHLO01000006">
    <property type="protein sequence ID" value="OGZ13223.1"/>
    <property type="molecule type" value="Genomic_DNA"/>
</dbReference>
<feature type="transmembrane region" description="Helical" evidence="1">
    <location>
        <begin position="6"/>
        <end position="25"/>
    </location>
</feature>
<keyword evidence="1" id="KW-0472">Membrane</keyword>
<evidence type="ECO:0000313" key="2">
    <source>
        <dbReference type="EMBL" id="OGZ13223.1"/>
    </source>
</evidence>
<dbReference type="Pfam" id="PF01864">
    <property type="entry name" value="CarS-like"/>
    <property type="match status" value="1"/>
</dbReference>
<feature type="transmembrane region" description="Helical" evidence="1">
    <location>
        <begin position="118"/>
        <end position="141"/>
    </location>
</feature>
<name>A0A1G2DI90_9BACT</name>
<gene>
    <name evidence="2" type="ORF">A3C93_01995</name>
</gene>
<accession>A0A1G2DI90</accession>